<evidence type="ECO:0000313" key="4">
    <source>
        <dbReference type="Proteomes" id="UP000831467"/>
    </source>
</evidence>
<feature type="region of interest" description="Disordered" evidence="1">
    <location>
        <begin position="24"/>
        <end position="57"/>
    </location>
</feature>
<dbReference type="RefSeq" id="WP_168387166.1">
    <property type="nucleotide sequence ID" value="NZ_CP078076.1"/>
</dbReference>
<feature type="chain" id="PRO_5047429432" evidence="2">
    <location>
        <begin position="26"/>
        <end position="57"/>
    </location>
</feature>
<feature type="signal peptide" evidence="2">
    <location>
        <begin position="1"/>
        <end position="25"/>
    </location>
</feature>
<gene>
    <name evidence="3" type="ORF">KV394_07780</name>
</gene>
<dbReference type="PROSITE" id="PS51257">
    <property type="entry name" value="PROKAR_LIPOPROTEIN"/>
    <property type="match status" value="1"/>
</dbReference>
<proteinExistence type="predicted"/>
<evidence type="ECO:0000256" key="2">
    <source>
        <dbReference type="SAM" id="SignalP"/>
    </source>
</evidence>
<reference evidence="3 4" key="1">
    <citation type="submission" date="2021-06" db="EMBL/GenBank/DDBJ databases">
        <title>Genome-based taxonomic framework of Microbacterium strains isolated from marine environment, the description of four new species and reclassification of four preexisting species.</title>
        <authorList>
            <person name="Lee S.D."/>
            <person name="Kim S.-M."/>
            <person name="Byeon Y.-S."/>
            <person name="Yang H.L."/>
            <person name="Kim I.S."/>
        </authorList>
    </citation>
    <scope>NUCLEOTIDE SEQUENCE [LARGE SCALE GENOMIC DNA]</scope>
    <source>
        <strain evidence="3 4">SSW1-51</strain>
    </source>
</reference>
<accession>A0ABY4IGC5</accession>
<name>A0ABY4IGC5_9MICO</name>
<protein>
    <submittedName>
        <fullName evidence="3">Uncharacterized protein</fullName>
    </submittedName>
</protein>
<keyword evidence="4" id="KW-1185">Reference proteome</keyword>
<evidence type="ECO:0000256" key="1">
    <source>
        <dbReference type="SAM" id="MobiDB-lite"/>
    </source>
</evidence>
<keyword evidence="2" id="KW-0732">Signal</keyword>
<sequence>MRRSGGWALILIGGIALVGCTPAAAAPRAVSTEPSAPSGDPRPDPTETYSPDDVKVP</sequence>
<organism evidence="3 4">
    <name type="scientific">Microbacterium sufflavum</name>
    <dbReference type="NCBI Taxonomy" id="2851649"/>
    <lineage>
        <taxon>Bacteria</taxon>
        <taxon>Bacillati</taxon>
        <taxon>Actinomycetota</taxon>
        <taxon>Actinomycetes</taxon>
        <taxon>Micrococcales</taxon>
        <taxon>Microbacteriaceae</taxon>
        <taxon>Microbacterium</taxon>
    </lineage>
</organism>
<dbReference type="EMBL" id="CP078076">
    <property type="protein sequence ID" value="UPL11016.1"/>
    <property type="molecule type" value="Genomic_DNA"/>
</dbReference>
<dbReference type="Proteomes" id="UP000831467">
    <property type="component" value="Chromosome"/>
</dbReference>
<evidence type="ECO:0000313" key="3">
    <source>
        <dbReference type="EMBL" id="UPL11016.1"/>
    </source>
</evidence>